<feature type="compositionally biased region" description="Pro residues" evidence="1">
    <location>
        <begin position="192"/>
        <end position="209"/>
    </location>
</feature>
<keyword evidence="4" id="KW-1185">Reference proteome</keyword>
<comment type="caution">
    <text evidence="3">The sequence shown here is derived from an EMBL/GenBank/DDBJ whole genome shotgun (WGS) entry which is preliminary data.</text>
</comment>
<feature type="region of interest" description="Disordered" evidence="1">
    <location>
        <begin position="131"/>
        <end position="247"/>
    </location>
</feature>
<feature type="chain" id="PRO_5047373882" evidence="2">
    <location>
        <begin position="19"/>
        <end position="247"/>
    </location>
</feature>
<gene>
    <name evidence="3" type="ORF">QOL99_14235</name>
</gene>
<evidence type="ECO:0000313" key="3">
    <source>
        <dbReference type="EMBL" id="MDL2345297.1"/>
    </source>
</evidence>
<keyword evidence="2" id="KW-0732">Signal</keyword>
<accession>A0ABT7JJQ2</accession>
<organism evidence="3 4">
    <name type="scientific">Deinococcus rhizophilus</name>
    <dbReference type="NCBI Taxonomy" id="3049544"/>
    <lineage>
        <taxon>Bacteria</taxon>
        <taxon>Thermotogati</taxon>
        <taxon>Deinococcota</taxon>
        <taxon>Deinococci</taxon>
        <taxon>Deinococcales</taxon>
        <taxon>Deinococcaceae</taxon>
        <taxon>Deinococcus</taxon>
    </lineage>
</organism>
<sequence length="247" mass="23776">MTLVAALALGAVPLTAQATTAPTLTLTQQARKAAVIVRATLGTSARVTEGDVTWVVYPLTVAEAVVGDPATLPQREGKPALYLLAGLEGVPELRAGQEGFFLLYPGRLDSPLVGFSQGFYPIVNGRVTRPGAAGEAGGTSAGTTPTPTATTPASPTTPGTPAANTTTNPTPGTTGTTPPAAPGTGATGGSATPPPTTPGTPAAPAPASPTPSATPGTATPPATPGTPAAATPAALTPAATPPAATPA</sequence>
<evidence type="ECO:0000256" key="2">
    <source>
        <dbReference type="SAM" id="SignalP"/>
    </source>
</evidence>
<protein>
    <submittedName>
        <fullName evidence="3">Uncharacterized protein</fullName>
    </submittedName>
</protein>
<feature type="compositionally biased region" description="Low complexity" evidence="1">
    <location>
        <begin position="210"/>
        <end position="238"/>
    </location>
</feature>
<evidence type="ECO:0000256" key="1">
    <source>
        <dbReference type="SAM" id="MobiDB-lite"/>
    </source>
</evidence>
<dbReference type="RefSeq" id="WP_285524781.1">
    <property type="nucleotide sequence ID" value="NZ_JASNGB010000179.1"/>
</dbReference>
<evidence type="ECO:0000313" key="4">
    <source>
        <dbReference type="Proteomes" id="UP001302059"/>
    </source>
</evidence>
<name>A0ABT7JJQ2_9DEIO</name>
<dbReference type="EMBL" id="JASNGB010000179">
    <property type="protein sequence ID" value="MDL2345297.1"/>
    <property type="molecule type" value="Genomic_DNA"/>
</dbReference>
<proteinExistence type="predicted"/>
<feature type="compositionally biased region" description="Low complexity" evidence="1">
    <location>
        <begin position="141"/>
        <end position="184"/>
    </location>
</feature>
<feature type="non-terminal residue" evidence="3">
    <location>
        <position position="247"/>
    </location>
</feature>
<feature type="signal peptide" evidence="2">
    <location>
        <begin position="1"/>
        <end position="18"/>
    </location>
</feature>
<reference evidence="3 4" key="1">
    <citation type="submission" date="2023-05" db="EMBL/GenBank/DDBJ databases">
        <authorList>
            <person name="Gao F."/>
        </authorList>
    </citation>
    <scope>NUCLEOTIDE SEQUENCE [LARGE SCALE GENOMIC DNA]</scope>
    <source>
        <strain evidence="3 4">MIMF12</strain>
    </source>
</reference>
<dbReference type="Proteomes" id="UP001302059">
    <property type="component" value="Unassembled WGS sequence"/>
</dbReference>